<proteinExistence type="predicted"/>
<dbReference type="SUPFAM" id="SSF46689">
    <property type="entry name" value="Homeodomain-like"/>
    <property type="match status" value="1"/>
</dbReference>
<dbReference type="GO" id="GO:0097367">
    <property type="term" value="F:carbohydrate derivative binding"/>
    <property type="evidence" value="ECO:0007669"/>
    <property type="project" value="InterPro"/>
</dbReference>
<dbReference type="PATRIC" id="fig|1302272.5.peg.2597"/>
<dbReference type="STRING" id="1302272.FC96_GL002548"/>
<reference evidence="6 7" key="1">
    <citation type="journal article" date="2015" name="Genome Announc.">
        <title>Expanding the biotechnology potential of lactobacilli through comparative genomics of 213 strains and associated genera.</title>
        <authorList>
            <person name="Sun Z."/>
            <person name="Harris H.M."/>
            <person name="McCann A."/>
            <person name="Guo C."/>
            <person name="Argimon S."/>
            <person name="Zhang W."/>
            <person name="Yang X."/>
            <person name="Jeffery I.B."/>
            <person name="Cooney J.C."/>
            <person name="Kagawa T.F."/>
            <person name="Liu W."/>
            <person name="Song Y."/>
            <person name="Salvetti E."/>
            <person name="Wrobel A."/>
            <person name="Rasinkangas P."/>
            <person name="Parkhill J."/>
            <person name="Rea M.C."/>
            <person name="O'Sullivan O."/>
            <person name="Ritari J."/>
            <person name="Douillard F.P."/>
            <person name="Paul Ross R."/>
            <person name="Yang R."/>
            <person name="Briner A.E."/>
            <person name="Felis G.E."/>
            <person name="de Vos W.M."/>
            <person name="Barrangou R."/>
            <person name="Klaenhammer T.R."/>
            <person name="Caufield P.W."/>
            <person name="Cui Y."/>
            <person name="Zhang H."/>
            <person name="O'Toole P.W."/>
        </authorList>
    </citation>
    <scope>NUCLEOTIDE SEQUENCE [LARGE SCALE GENOMIC DNA]</scope>
    <source>
        <strain evidence="6 7">JCM 15530</strain>
    </source>
</reference>
<dbReference type="GO" id="GO:1901135">
    <property type="term" value="P:carbohydrate derivative metabolic process"/>
    <property type="evidence" value="ECO:0007669"/>
    <property type="project" value="InterPro"/>
</dbReference>
<gene>
    <name evidence="6" type="ORF">FC96_GL002548</name>
</gene>
<dbReference type="InterPro" id="IPR047640">
    <property type="entry name" value="RpiR-like"/>
</dbReference>
<dbReference type="GO" id="GO:0003677">
    <property type="term" value="F:DNA binding"/>
    <property type="evidence" value="ECO:0007669"/>
    <property type="project" value="UniProtKB-KW"/>
</dbReference>
<dbReference type="InterPro" id="IPR035472">
    <property type="entry name" value="RpiR-like_SIS"/>
</dbReference>
<dbReference type="InterPro" id="IPR046348">
    <property type="entry name" value="SIS_dom_sf"/>
</dbReference>
<dbReference type="PANTHER" id="PTHR30514">
    <property type="entry name" value="GLUCOKINASE"/>
    <property type="match status" value="1"/>
</dbReference>
<evidence type="ECO:0000313" key="7">
    <source>
        <dbReference type="Proteomes" id="UP000050911"/>
    </source>
</evidence>
<dbReference type="PROSITE" id="PS51071">
    <property type="entry name" value="HTH_RPIR"/>
    <property type="match status" value="1"/>
</dbReference>
<dbReference type="PANTHER" id="PTHR30514:SF21">
    <property type="entry name" value="RPIR-FAMILY TRANSCRIPTIONAL REGULATOR"/>
    <property type="match status" value="1"/>
</dbReference>
<keyword evidence="1" id="KW-0805">Transcription regulation</keyword>
<evidence type="ECO:0000259" key="5">
    <source>
        <dbReference type="PROSITE" id="PS51464"/>
    </source>
</evidence>
<dbReference type="OrthoDB" id="1648815at2"/>
<evidence type="ECO:0000256" key="3">
    <source>
        <dbReference type="ARBA" id="ARBA00023163"/>
    </source>
</evidence>
<keyword evidence="3" id="KW-0804">Transcription</keyword>
<keyword evidence="2" id="KW-0238">DNA-binding</keyword>
<protein>
    <submittedName>
        <fullName evidence="6">Transcriptional regulator, rpir family</fullName>
    </submittedName>
</protein>
<dbReference type="Pfam" id="PF01418">
    <property type="entry name" value="HTH_6"/>
    <property type="match status" value="1"/>
</dbReference>
<dbReference type="PROSITE" id="PS00356">
    <property type="entry name" value="HTH_LACI_1"/>
    <property type="match status" value="1"/>
</dbReference>
<dbReference type="RefSeq" id="WP_056942918.1">
    <property type="nucleotide sequence ID" value="NZ_AZCX01000009.1"/>
</dbReference>
<dbReference type="AlphaFoldDB" id="A0A0R1HUG8"/>
<name>A0A0R1HUG8_9LACO</name>
<dbReference type="Gene3D" id="3.40.50.10490">
    <property type="entry name" value="Glucose-6-phosphate isomerase like protein, domain 1"/>
    <property type="match status" value="1"/>
</dbReference>
<dbReference type="InterPro" id="IPR036388">
    <property type="entry name" value="WH-like_DNA-bd_sf"/>
</dbReference>
<dbReference type="EMBL" id="AZCX01000009">
    <property type="protein sequence ID" value="KRK47428.1"/>
    <property type="molecule type" value="Genomic_DNA"/>
</dbReference>
<dbReference type="CDD" id="cd05013">
    <property type="entry name" value="SIS_RpiR"/>
    <property type="match status" value="1"/>
</dbReference>
<organism evidence="6 7">
    <name type="scientific">Secundilactobacillus kimchicus JCM 15530</name>
    <dbReference type="NCBI Taxonomy" id="1302272"/>
    <lineage>
        <taxon>Bacteria</taxon>
        <taxon>Bacillati</taxon>
        <taxon>Bacillota</taxon>
        <taxon>Bacilli</taxon>
        <taxon>Lactobacillales</taxon>
        <taxon>Lactobacillaceae</taxon>
        <taxon>Secundilactobacillus</taxon>
    </lineage>
</organism>
<feature type="domain" description="HTH rpiR-type" evidence="4">
    <location>
        <begin position="6"/>
        <end position="82"/>
    </location>
</feature>
<dbReference type="InterPro" id="IPR001347">
    <property type="entry name" value="SIS_dom"/>
</dbReference>
<dbReference type="GO" id="GO:0003700">
    <property type="term" value="F:DNA-binding transcription factor activity"/>
    <property type="evidence" value="ECO:0007669"/>
    <property type="project" value="InterPro"/>
</dbReference>
<evidence type="ECO:0000256" key="2">
    <source>
        <dbReference type="ARBA" id="ARBA00023125"/>
    </source>
</evidence>
<dbReference type="InterPro" id="IPR000281">
    <property type="entry name" value="HTH_RpiR"/>
</dbReference>
<keyword evidence="7" id="KW-1185">Reference proteome</keyword>
<dbReference type="SUPFAM" id="SSF53697">
    <property type="entry name" value="SIS domain"/>
    <property type="match status" value="1"/>
</dbReference>
<evidence type="ECO:0000259" key="4">
    <source>
        <dbReference type="PROSITE" id="PS51071"/>
    </source>
</evidence>
<dbReference type="Gene3D" id="1.10.10.10">
    <property type="entry name" value="Winged helix-like DNA-binding domain superfamily/Winged helix DNA-binding domain"/>
    <property type="match status" value="1"/>
</dbReference>
<dbReference type="Pfam" id="PF01380">
    <property type="entry name" value="SIS"/>
    <property type="match status" value="1"/>
</dbReference>
<dbReference type="PROSITE" id="PS51464">
    <property type="entry name" value="SIS"/>
    <property type="match status" value="1"/>
</dbReference>
<sequence length="275" mass="30766">MAERELTILGKMEAELPHYSRQERKIAMQVIQNPNAIEKMNIKDLAKITGVGSATITRFVRKIGCADFASFKLQLAIEENAKNQVAHQSPTLNNVSEVYVDVLQSTWNELDPEEIEKVVDLIKRARRIYIYGLGSSGYSALEMGQRLTRMGLAAFATVDSHMMFINAEVINETDLLLVLSSSGETDELNEAVALAKQQGVTTVAIVGDQESQLAKMATVSIQAKNSSVVNNQRFVNSQFSAMFVLDILTTELLKDDRYNQRMNKTIQLVLTRKYK</sequence>
<evidence type="ECO:0000313" key="6">
    <source>
        <dbReference type="EMBL" id="KRK47428.1"/>
    </source>
</evidence>
<comment type="caution">
    <text evidence="6">The sequence shown here is derived from an EMBL/GenBank/DDBJ whole genome shotgun (WGS) entry which is preliminary data.</text>
</comment>
<evidence type="ECO:0000256" key="1">
    <source>
        <dbReference type="ARBA" id="ARBA00023015"/>
    </source>
</evidence>
<feature type="domain" description="SIS" evidence="5">
    <location>
        <begin position="118"/>
        <end position="258"/>
    </location>
</feature>
<accession>A0A0R1HUG8</accession>
<dbReference type="Proteomes" id="UP000050911">
    <property type="component" value="Unassembled WGS sequence"/>
</dbReference>
<dbReference type="InterPro" id="IPR009057">
    <property type="entry name" value="Homeodomain-like_sf"/>
</dbReference>